<protein>
    <submittedName>
        <fullName evidence="1">AAA family ATPase</fullName>
    </submittedName>
</protein>
<sequence>MTVLLLTGMSGAGKSTALAALARLGFETIDTDEAGWIESVDGEPLWRRDRIDEALGASRSGPLVLVGTVANQGEWADRFAAVVLLTAPVEVLMRRLRDRPAGQYGSTAADRAQVARDAADVEPLLRAMATHVVDTSVDLEEVVAELASILRTTR</sequence>
<reference evidence="2" key="1">
    <citation type="journal article" date="2019" name="Int. J. Syst. Evol. Microbiol.">
        <title>The Global Catalogue of Microorganisms (GCM) 10K type strain sequencing project: providing services to taxonomists for standard genome sequencing and annotation.</title>
        <authorList>
            <consortium name="The Broad Institute Genomics Platform"/>
            <consortium name="The Broad Institute Genome Sequencing Center for Infectious Disease"/>
            <person name="Wu L."/>
            <person name="Ma J."/>
        </authorList>
    </citation>
    <scope>NUCLEOTIDE SEQUENCE [LARGE SCALE GENOMIC DNA]</scope>
    <source>
        <strain evidence="2">JCM 19015</strain>
    </source>
</reference>
<organism evidence="1 2">
    <name type="scientific">Amnibacterium soli</name>
    <dbReference type="NCBI Taxonomy" id="1282736"/>
    <lineage>
        <taxon>Bacteria</taxon>
        <taxon>Bacillati</taxon>
        <taxon>Actinomycetota</taxon>
        <taxon>Actinomycetes</taxon>
        <taxon>Micrococcales</taxon>
        <taxon>Microbacteriaceae</taxon>
        <taxon>Amnibacterium</taxon>
    </lineage>
</organism>
<keyword evidence="2" id="KW-1185">Reference proteome</keyword>
<name>A0ABP8YZR5_9MICO</name>
<accession>A0ABP8YZR5</accession>
<comment type="caution">
    <text evidence="1">The sequence shown here is derived from an EMBL/GenBank/DDBJ whole genome shotgun (WGS) entry which is preliminary data.</text>
</comment>
<dbReference type="InterPro" id="IPR027417">
    <property type="entry name" value="P-loop_NTPase"/>
</dbReference>
<dbReference type="Gene3D" id="3.40.50.300">
    <property type="entry name" value="P-loop containing nucleotide triphosphate hydrolases"/>
    <property type="match status" value="1"/>
</dbReference>
<gene>
    <name evidence="1" type="ORF">GCM10025783_08500</name>
</gene>
<evidence type="ECO:0000313" key="2">
    <source>
        <dbReference type="Proteomes" id="UP001500121"/>
    </source>
</evidence>
<dbReference type="PRINTS" id="PR01100">
    <property type="entry name" value="SHIKIMTKNASE"/>
</dbReference>
<dbReference type="EMBL" id="BAABLP010000002">
    <property type="protein sequence ID" value="GAA4739932.1"/>
    <property type="molecule type" value="Genomic_DNA"/>
</dbReference>
<dbReference type="Pfam" id="PF13238">
    <property type="entry name" value="AAA_18"/>
    <property type="match status" value="1"/>
</dbReference>
<dbReference type="RefSeq" id="WP_345479756.1">
    <property type="nucleotide sequence ID" value="NZ_BAABLP010000002.1"/>
</dbReference>
<evidence type="ECO:0000313" key="1">
    <source>
        <dbReference type="EMBL" id="GAA4739932.1"/>
    </source>
</evidence>
<dbReference type="Proteomes" id="UP001500121">
    <property type="component" value="Unassembled WGS sequence"/>
</dbReference>
<proteinExistence type="predicted"/>
<dbReference type="SUPFAM" id="SSF52540">
    <property type="entry name" value="P-loop containing nucleoside triphosphate hydrolases"/>
    <property type="match status" value="1"/>
</dbReference>